<name>A0A7C2XRT9_9BACT</name>
<protein>
    <recommendedName>
        <fullName evidence="2">Aminoglycoside phosphotransferase domain-containing protein</fullName>
    </recommendedName>
</protein>
<sequence length="342" mass="38670">MSADLQGQLPETVSFLLNPAVYPHPVAKVELLQTHISYVLLAGDFVYKLKKPVNFGFLDFSTLERRRHFCAEELRLNRRLCPEIYLETLSLNRDGAGRFSLNGAGEPVEYLIKMVRMPEAGMMSGLLEQGRVEVKHLEQIIAKLVPFYQQADGGPEVTALGAAEAVAVNVLENFEQTEGFVGCSALSREQFEQISAYAREFLQQEELFAARQRAGRIREGHGDLYSANICFGQQQVYIFDCIEFNQRFRCCDIASDIAFLAMDLDLHGREDLSAYLVEEFARRSADPELLTMLRFYTCYRAYVRGKIGLFTAHAPEVDAATKERSLALAARYFQLAARYARS</sequence>
<dbReference type="AlphaFoldDB" id="A0A7C2XRT9"/>
<evidence type="ECO:0000313" key="1">
    <source>
        <dbReference type="EMBL" id="HET98271.1"/>
    </source>
</evidence>
<dbReference type="PANTHER" id="PTHR43883:SF1">
    <property type="entry name" value="GLUCONOKINASE"/>
    <property type="match status" value="1"/>
</dbReference>
<gene>
    <name evidence="1" type="ORF">ENN98_06210</name>
</gene>
<dbReference type="Proteomes" id="UP000885986">
    <property type="component" value="Unassembled WGS sequence"/>
</dbReference>
<evidence type="ECO:0008006" key="2">
    <source>
        <dbReference type="Google" id="ProtNLM"/>
    </source>
</evidence>
<dbReference type="InterPro" id="IPR052732">
    <property type="entry name" value="Cell-binding_unc_protein"/>
</dbReference>
<organism evidence="1">
    <name type="scientific">Desulfurivibrio alkaliphilus</name>
    <dbReference type="NCBI Taxonomy" id="427923"/>
    <lineage>
        <taxon>Bacteria</taxon>
        <taxon>Pseudomonadati</taxon>
        <taxon>Thermodesulfobacteriota</taxon>
        <taxon>Desulfobulbia</taxon>
        <taxon>Desulfobulbales</taxon>
        <taxon>Desulfobulbaceae</taxon>
        <taxon>Desulfurivibrio</taxon>
    </lineage>
</organism>
<dbReference type="InterPro" id="IPR011009">
    <property type="entry name" value="Kinase-like_dom_sf"/>
</dbReference>
<reference evidence="1" key="1">
    <citation type="journal article" date="2020" name="mSystems">
        <title>Genome- and Community-Level Interaction Insights into Carbon Utilization and Element Cycling Functions of Hydrothermarchaeota in Hydrothermal Sediment.</title>
        <authorList>
            <person name="Zhou Z."/>
            <person name="Liu Y."/>
            <person name="Xu W."/>
            <person name="Pan J."/>
            <person name="Luo Z.H."/>
            <person name="Li M."/>
        </authorList>
    </citation>
    <scope>NUCLEOTIDE SEQUENCE [LARGE SCALE GENOMIC DNA]</scope>
    <source>
        <strain evidence="1">SpSt-1224</strain>
    </source>
</reference>
<comment type="caution">
    <text evidence="1">The sequence shown here is derived from an EMBL/GenBank/DDBJ whole genome shotgun (WGS) entry which is preliminary data.</text>
</comment>
<dbReference type="EMBL" id="DSDS01000140">
    <property type="protein sequence ID" value="HET98271.1"/>
    <property type="molecule type" value="Genomic_DNA"/>
</dbReference>
<dbReference type="SUPFAM" id="SSF56112">
    <property type="entry name" value="Protein kinase-like (PK-like)"/>
    <property type="match status" value="1"/>
</dbReference>
<dbReference type="PANTHER" id="PTHR43883">
    <property type="entry name" value="SLR0207 PROTEIN"/>
    <property type="match status" value="1"/>
</dbReference>
<proteinExistence type="predicted"/>
<accession>A0A7C2XRT9</accession>